<protein>
    <submittedName>
        <fullName evidence="1">Uncharacterized protein</fullName>
    </submittedName>
</protein>
<accession>D7D9G8</accession>
<dbReference type="OrthoDB" id="88750at2157"/>
<evidence type="ECO:0000313" key="1">
    <source>
        <dbReference type="EMBL" id="ADI32414.1"/>
    </source>
</evidence>
<gene>
    <name evidence="1" type="ordered locus">Shell_1322</name>
</gene>
<dbReference type="RefSeq" id="WP_013143612.1">
    <property type="nucleotide sequence ID" value="NC_014205.1"/>
</dbReference>
<dbReference type="EMBL" id="CP002051">
    <property type="protein sequence ID" value="ADI32414.1"/>
    <property type="molecule type" value="Genomic_DNA"/>
</dbReference>
<dbReference type="HOGENOM" id="CLU_1840669_0_0_2"/>
<dbReference type="AlphaFoldDB" id="D7D9G8"/>
<reference evidence="1 2" key="2">
    <citation type="journal article" date="2011" name="Stand. Genomic Sci.">
        <title>Complete genome sequence of Staphylothermus hellenicus P8.</title>
        <authorList>
            <person name="Anderson I."/>
            <person name="Wirth R."/>
            <person name="Lucas S."/>
            <person name="Copeland A."/>
            <person name="Lapidus A."/>
            <person name="Cheng J.F."/>
            <person name="Goodwin L."/>
            <person name="Pitluck S."/>
            <person name="Davenport K."/>
            <person name="Detter J.C."/>
            <person name="Han C."/>
            <person name="Tapia R."/>
            <person name="Land M."/>
            <person name="Hauser L."/>
            <person name="Pati A."/>
            <person name="Mikhailova N."/>
            <person name="Woyke T."/>
            <person name="Klenk H.P."/>
            <person name="Kyrpides N."/>
            <person name="Ivanova N."/>
        </authorList>
    </citation>
    <scope>NUCLEOTIDE SEQUENCE [LARGE SCALE GENOMIC DNA]</scope>
    <source>
        <strain evidence="2">DSM 12710 / JCM 10830 / BK20S6-10-b1 / P8</strain>
    </source>
</reference>
<name>D7D9G8_STAHD</name>
<dbReference type="KEGG" id="shc:Shell_1322"/>
<proteinExistence type="predicted"/>
<dbReference type="Proteomes" id="UP000002573">
    <property type="component" value="Chromosome"/>
</dbReference>
<keyword evidence="2" id="KW-1185">Reference proteome</keyword>
<dbReference type="GeneID" id="9234613"/>
<sequence length="139" mass="16514">MYTWIDVDHYNSNYMLTNYDPTTTLKASTVTITVFPPVLSMENQLPYSWSYPASNVHIIDLSDYSLNLAKWWHNIAEDTDLGSTVYRIEPGALIRVPQDSPIDWQEHYGVKYGRQTSLWWFPWWHYWEYTGEGWIEVKV</sequence>
<evidence type="ECO:0000313" key="2">
    <source>
        <dbReference type="Proteomes" id="UP000002573"/>
    </source>
</evidence>
<reference evidence="2" key="1">
    <citation type="submission" date="2010-05" db="EMBL/GenBank/DDBJ databases">
        <title>Complete sequence of Staphylothermus hellenicus DSM 12710.</title>
        <authorList>
            <consortium name="US DOE Joint Genome Institute"/>
            <person name="Lucas S."/>
            <person name="Copeland A."/>
            <person name="Lapidus A."/>
            <person name="Cheng J.-F."/>
            <person name="Bruce D."/>
            <person name="Goodwin L."/>
            <person name="Pitluck S."/>
            <person name="Davenport K."/>
            <person name="Detter J.C."/>
            <person name="Han C."/>
            <person name="Tapia R."/>
            <person name="Larimer F."/>
            <person name="Land M."/>
            <person name="Hauser L."/>
            <person name="Kyrpides N."/>
            <person name="Mikhailova N."/>
            <person name="Anderson I.J."/>
            <person name="Woyke T."/>
        </authorList>
    </citation>
    <scope>NUCLEOTIDE SEQUENCE [LARGE SCALE GENOMIC DNA]</scope>
    <source>
        <strain evidence="2">DSM 12710 / JCM 10830 / BK20S6-10-b1 / P8</strain>
    </source>
</reference>
<organism evidence="1 2">
    <name type="scientific">Staphylothermus hellenicus (strain DSM 12710 / JCM 10830 / BK20S6-10-b1 / P8)</name>
    <dbReference type="NCBI Taxonomy" id="591019"/>
    <lineage>
        <taxon>Archaea</taxon>
        <taxon>Thermoproteota</taxon>
        <taxon>Thermoprotei</taxon>
        <taxon>Desulfurococcales</taxon>
        <taxon>Desulfurococcaceae</taxon>
        <taxon>Staphylothermus</taxon>
    </lineage>
</organism>